<dbReference type="GO" id="GO:0008017">
    <property type="term" value="F:microtubule binding"/>
    <property type="evidence" value="ECO:0007669"/>
    <property type="project" value="InterPro"/>
</dbReference>
<dbReference type="EMBL" id="JAFCMP010000010">
    <property type="protein sequence ID" value="KAG5192086.1"/>
    <property type="molecule type" value="Genomic_DNA"/>
</dbReference>
<dbReference type="OrthoDB" id="2113965at2759"/>
<keyword evidence="5" id="KW-1185">Reference proteome</keyword>
<dbReference type="Pfam" id="PF14739">
    <property type="entry name" value="DUF4472"/>
    <property type="match status" value="1"/>
</dbReference>
<dbReference type="GO" id="GO:0005524">
    <property type="term" value="F:ATP binding"/>
    <property type="evidence" value="ECO:0007669"/>
    <property type="project" value="InterPro"/>
</dbReference>
<gene>
    <name evidence="4" type="ORF">JKP88DRAFT_284634</name>
</gene>
<feature type="domain" description="Kinesin motor" evidence="3">
    <location>
        <begin position="17"/>
        <end position="354"/>
    </location>
</feature>
<accession>A0A836CQN3</accession>
<dbReference type="Pfam" id="PF00225">
    <property type="entry name" value="Kinesin"/>
    <property type="match status" value="1"/>
</dbReference>
<feature type="region of interest" description="Disordered" evidence="2">
    <location>
        <begin position="749"/>
        <end position="768"/>
    </location>
</feature>
<organism evidence="4 5">
    <name type="scientific">Tribonema minus</name>
    <dbReference type="NCBI Taxonomy" id="303371"/>
    <lineage>
        <taxon>Eukaryota</taxon>
        <taxon>Sar</taxon>
        <taxon>Stramenopiles</taxon>
        <taxon>Ochrophyta</taxon>
        <taxon>PX clade</taxon>
        <taxon>Xanthophyceae</taxon>
        <taxon>Tribonematales</taxon>
        <taxon>Tribonemataceae</taxon>
        <taxon>Tribonema</taxon>
    </lineage>
</organism>
<evidence type="ECO:0000256" key="2">
    <source>
        <dbReference type="SAM" id="MobiDB-lite"/>
    </source>
</evidence>
<evidence type="ECO:0000313" key="5">
    <source>
        <dbReference type="Proteomes" id="UP000664859"/>
    </source>
</evidence>
<dbReference type="GO" id="GO:0051231">
    <property type="term" value="P:spindle elongation"/>
    <property type="evidence" value="ECO:0007669"/>
    <property type="project" value="TreeGrafter"/>
</dbReference>
<dbReference type="InterPro" id="IPR036961">
    <property type="entry name" value="Kinesin_motor_dom_sf"/>
</dbReference>
<keyword evidence="1" id="KW-0175">Coiled coil</keyword>
<name>A0A836CQN3_9STRA</name>
<dbReference type="GO" id="GO:0007052">
    <property type="term" value="P:mitotic spindle organization"/>
    <property type="evidence" value="ECO:0007669"/>
    <property type="project" value="TreeGrafter"/>
</dbReference>
<dbReference type="GO" id="GO:0003777">
    <property type="term" value="F:microtubule motor activity"/>
    <property type="evidence" value="ECO:0007669"/>
    <property type="project" value="InterPro"/>
</dbReference>
<feature type="coiled-coil region" evidence="1">
    <location>
        <begin position="968"/>
        <end position="1039"/>
    </location>
</feature>
<dbReference type="SUPFAM" id="SSF52540">
    <property type="entry name" value="P-loop containing nucleoside triphosphate hydrolases"/>
    <property type="match status" value="1"/>
</dbReference>
<proteinExistence type="predicted"/>
<feature type="coiled-coil region" evidence="1">
    <location>
        <begin position="412"/>
        <end position="439"/>
    </location>
</feature>
<dbReference type="InterPro" id="IPR029329">
    <property type="entry name" value="DUF4472"/>
</dbReference>
<dbReference type="GO" id="GO:0005875">
    <property type="term" value="C:microtubule associated complex"/>
    <property type="evidence" value="ECO:0007669"/>
    <property type="project" value="TreeGrafter"/>
</dbReference>
<feature type="coiled-coil region" evidence="1">
    <location>
        <begin position="876"/>
        <end position="917"/>
    </location>
</feature>
<dbReference type="PANTHER" id="PTHR47969">
    <property type="entry name" value="CHROMOSOME-ASSOCIATED KINESIN KIF4A-RELATED"/>
    <property type="match status" value="1"/>
</dbReference>
<dbReference type="Proteomes" id="UP000664859">
    <property type="component" value="Unassembled WGS sequence"/>
</dbReference>
<evidence type="ECO:0000256" key="1">
    <source>
        <dbReference type="SAM" id="Coils"/>
    </source>
</evidence>
<protein>
    <recommendedName>
        <fullName evidence="3">Kinesin motor domain-containing protein</fullName>
    </recommendedName>
</protein>
<feature type="region of interest" description="Disordered" evidence="2">
    <location>
        <begin position="936"/>
        <end position="965"/>
    </location>
</feature>
<dbReference type="InterPro" id="IPR027417">
    <property type="entry name" value="P-loop_NTPase"/>
</dbReference>
<dbReference type="GO" id="GO:0007018">
    <property type="term" value="P:microtubule-based movement"/>
    <property type="evidence" value="ECO:0007669"/>
    <property type="project" value="InterPro"/>
</dbReference>
<dbReference type="Gene3D" id="3.40.850.10">
    <property type="entry name" value="Kinesin motor domain"/>
    <property type="match status" value="1"/>
</dbReference>
<reference evidence="4" key="1">
    <citation type="submission" date="2021-02" db="EMBL/GenBank/DDBJ databases">
        <title>First Annotated Genome of the Yellow-green Alga Tribonema minus.</title>
        <authorList>
            <person name="Mahan K.M."/>
        </authorList>
    </citation>
    <scope>NUCLEOTIDE SEQUENCE</scope>
    <source>
        <strain evidence="4">UTEX B ZZ1240</strain>
    </source>
</reference>
<dbReference type="SMART" id="SM00129">
    <property type="entry name" value="KISc"/>
    <property type="match status" value="1"/>
</dbReference>
<feature type="coiled-coil region" evidence="1">
    <location>
        <begin position="475"/>
        <end position="740"/>
    </location>
</feature>
<feature type="region of interest" description="Disordered" evidence="2">
    <location>
        <begin position="1057"/>
        <end position="1079"/>
    </location>
</feature>
<evidence type="ECO:0000313" key="4">
    <source>
        <dbReference type="EMBL" id="KAG5192086.1"/>
    </source>
</evidence>
<dbReference type="AlphaFoldDB" id="A0A836CQN3"/>
<dbReference type="InterPro" id="IPR027640">
    <property type="entry name" value="Kinesin-like_fam"/>
</dbReference>
<evidence type="ECO:0000259" key="3">
    <source>
        <dbReference type="SMART" id="SM00129"/>
    </source>
</evidence>
<dbReference type="InterPro" id="IPR001752">
    <property type="entry name" value="Kinesin_motor_dom"/>
</dbReference>
<dbReference type="PANTHER" id="PTHR47969:SF9">
    <property type="entry name" value="KINESIN-LIKE PROTEIN"/>
    <property type="match status" value="1"/>
</dbReference>
<comment type="caution">
    <text evidence="4">The sequence shown here is derived from an EMBL/GenBank/DDBJ whole genome shotgun (WGS) entry which is preliminary data.</text>
</comment>
<sequence length="1079" mass="115973">MEADHDLPPTGVLTTMFVRVADGTTAQKAAINVSSSNRFDIAGREYDADAVFDAQASAPTSELDDLFHSMMGDDPDTSDGSRPAPLLALVEDYVSSCIVVTGTHGSGCREVFQGADDDDGDEGLIGWIMEPTFALLNDKGFHYGGYYKYAVYLSFFEIYDEVISDLLQPDSDDLSVRFDARRGFAPHNLARRHVTKPGDAHAIIAASKRCRRRERLPTGPAQHSASAVLLLNVVQLEGESPEAAAMLPSTIAIVQTPGTNALAVPVDQLVLRQGPTLHRSLLTLADVCKALASNDPQAMRYAPFLQSKLTQALQDYVGGAALVFCVACLVRSDDDSVSMATMAMARNLQRAVHYPAGAIKNQSRSDALREVSNTELVQGLLLKNRYLLANALEERAARAVAPAAEAGSEELDANMRAKLREVEEELMQAKTDLATAREDNATVYEMLDTFKQKHAELADAKAAQSKDLVAAEQGRVEAARALLDLKLELSRLQEQQETEKYEAASELLAAKNHICELEAMLQEAEEARDKSATEAEVLLEQAREVKKECTAALEQAKTSKAALDEERAKGLDMAAELVTLANQKSVLQEMRAGLEKQARELSDKLVAAERDMKAAQADLLGAREAALQEKAQLAGERDALEEDSRAFTGVNAREAAMLQQQARLADELGECARLADELGELREAESRSRTALAAAKTQSRNAQRQAAALDQELQRRNADLMEAEKGQSEAREQLASLTARFRKHLADIAGPDSGAANKGAAPPPPPARALSELVRTWREREAHLESETTQLRQQKAAAVRACRGALDALAAMRDAAEDRSPEGAAPLPPLPSEAELLAQAGVDDPPPMDEPDSTAERLRKVQSDLAAQQESNVAAVQQYQASLDAARGQLREANQSLSLLKQENMAIKAELESARDGTALRRLEETQRALMEQLTGDVKIAKGGGRRGNGQQPPETPPEHANRSCGNTKQLQLLLARAEAERDDALLRLHAAKRSAKDGGGGGAGRVDGAALRALQAQLRAAEGRAAALLSRNAALAAEVESYRAYAARAAAARLAQADGGGGGAMTPAPPPRRANGYA</sequence>